<dbReference type="GO" id="GO:0016989">
    <property type="term" value="F:sigma factor antagonist activity"/>
    <property type="evidence" value="ECO:0007669"/>
    <property type="project" value="TreeGrafter"/>
</dbReference>
<dbReference type="RefSeq" id="WP_093197087.1">
    <property type="nucleotide sequence ID" value="NZ_FNGS01000001.1"/>
</dbReference>
<evidence type="ECO:0000313" key="4">
    <source>
        <dbReference type="EMBL" id="SDL22892.1"/>
    </source>
</evidence>
<organism evidence="4 5">
    <name type="scientific">Siphonobacter aquaeclarae</name>
    <dbReference type="NCBI Taxonomy" id="563176"/>
    <lineage>
        <taxon>Bacteria</taxon>
        <taxon>Pseudomonadati</taxon>
        <taxon>Bacteroidota</taxon>
        <taxon>Cytophagia</taxon>
        <taxon>Cytophagales</taxon>
        <taxon>Cytophagaceae</taxon>
        <taxon>Siphonobacter</taxon>
    </lineage>
</organism>
<dbReference type="PANTHER" id="PTHR30273">
    <property type="entry name" value="PERIPLASMIC SIGNAL SENSOR AND SIGMA FACTOR ACTIVATOR FECR-RELATED"/>
    <property type="match status" value="1"/>
</dbReference>
<feature type="domain" description="Protein FecR C-terminal" evidence="3">
    <location>
        <begin position="250"/>
        <end position="317"/>
    </location>
</feature>
<feature type="transmembrane region" description="Helical" evidence="1">
    <location>
        <begin position="76"/>
        <end position="96"/>
    </location>
</feature>
<dbReference type="Pfam" id="PF16344">
    <property type="entry name" value="FecR_C"/>
    <property type="match status" value="1"/>
</dbReference>
<protein>
    <submittedName>
        <fullName evidence="4">FecR family protein</fullName>
    </submittedName>
</protein>
<dbReference type="Proteomes" id="UP000198901">
    <property type="component" value="Unassembled WGS sequence"/>
</dbReference>
<keyword evidence="1" id="KW-0812">Transmembrane</keyword>
<dbReference type="Pfam" id="PF04773">
    <property type="entry name" value="FecR"/>
    <property type="match status" value="1"/>
</dbReference>
<dbReference type="EMBL" id="FNGS01000001">
    <property type="protein sequence ID" value="SDL22892.1"/>
    <property type="molecule type" value="Genomic_DNA"/>
</dbReference>
<evidence type="ECO:0000256" key="1">
    <source>
        <dbReference type="SAM" id="Phobius"/>
    </source>
</evidence>
<name>A0A1G9ICP7_9BACT</name>
<proteinExistence type="predicted"/>
<keyword evidence="1" id="KW-0472">Membrane</keyword>
<reference evidence="4 5" key="1">
    <citation type="submission" date="2016-10" db="EMBL/GenBank/DDBJ databases">
        <authorList>
            <person name="de Groot N.N."/>
        </authorList>
    </citation>
    <scope>NUCLEOTIDE SEQUENCE [LARGE SCALE GENOMIC DNA]</scope>
    <source>
        <strain evidence="4 5">DSM 21668</strain>
    </source>
</reference>
<keyword evidence="5" id="KW-1185">Reference proteome</keyword>
<evidence type="ECO:0000259" key="2">
    <source>
        <dbReference type="Pfam" id="PF04773"/>
    </source>
</evidence>
<evidence type="ECO:0000259" key="3">
    <source>
        <dbReference type="Pfam" id="PF16344"/>
    </source>
</evidence>
<sequence>MTRDRLRYLLDQARAGRLTTEETSELEGWYGGFDAAPDFTEGLSDDARRQLESRMLDAIHGKIDEPRVLPLRQRSWFRYAAVIAVVVLLAGGWFLYRPASVPAAEATEMVYTTGFGQTKTIVLPDRSEVILNGNSRLTYAPDWKKERKVWLSGEAFFKVVHTHNHQKFSVITADDFQVDVLGTQFVVSKRKSGTRVVLSEGKVQCLLKERAREDSVVMRPGDLVEFDRNPSRYTLKKVDPSLYLAWKDQKLIFRNTSLKEITQVLEDTYGFTVRIDDASLLQRRISGSVPTTNVELLLEGISEACQVKIRQEDRRIYLSDQR</sequence>
<dbReference type="OrthoDB" id="1523489at2"/>
<evidence type="ECO:0000313" key="5">
    <source>
        <dbReference type="Proteomes" id="UP000198901"/>
    </source>
</evidence>
<keyword evidence="1" id="KW-1133">Transmembrane helix</keyword>
<dbReference type="InterPro" id="IPR006860">
    <property type="entry name" value="FecR"/>
</dbReference>
<feature type="domain" description="FecR protein" evidence="2">
    <location>
        <begin position="110"/>
        <end position="204"/>
    </location>
</feature>
<dbReference type="AlphaFoldDB" id="A0A1G9ICP7"/>
<gene>
    <name evidence="4" type="ORF">SAMN04488090_0423</name>
</gene>
<dbReference type="InterPro" id="IPR012373">
    <property type="entry name" value="Ferrdict_sens_TM"/>
</dbReference>
<accession>A0A1G9ICP7</accession>
<dbReference type="STRING" id="563176.SAMN04488090_0423"/>
<dbReference type="Gene3D" id="2.60.120.1440">
    <property type="match status" value="1"/>
</dbReference>
<dbReference type="Gene3D" id="3.55.50.30">
    <property type="match status" value="1"/>
</dbReference>
<dbReference type="PIRSF" id="PIRSF018266">
    <property type="entry name" value="FecR"/>
    <property type="match status" value="1"/>
</dbReference>
<dbReference type="InterPro" id="IPR032508">
    <property type="entry name" value="FecR_C"/>
</dbReference>
<dbReference type="PANTHER" id="PTHR30273:SF2">
    <property type="entry name" value="PROTEIN FECR"/>
    <property type="match status" value="1"/>
</dbReference>